<gene>
    <name evidence="3" type="ORF">SAMN05660209_04066</name>
</gene>
<dbReference type="Gene3D" id="2.30.110.10">
    <property type="entry name" value="Electron Transport, Fmn-binding Protein, Chain A"/>
    <property type="match status" value="1"/>
</dbReference>
<dbReference type="EMBL" id="FNOT01000014">
    <property type="protein sequence ID" value="SDY92539.1"/>
    <property type="molecule type" value="Genomic_DNA"/>
</dbReference>
<dbReference type="PANTHER" id="PTHR35176">
    <property type="entry name" value="HEME OXYGENASE HI_0854-RELATED"/>
    <property type="match status" value="1"/>
</dbReference>
<dbReference type="AlphaFoldDB" id="A0A1H3NWL9"/>
<dbReference type="RefSeq" id="WP_170856883.1">
    <property type="nucleotide sequence ID" value="NZ_FNOT01000014.1"/>
</dbReference>
<dbReference type="PANTHER" id="PTHR35176:SF4">
    <property type="entry name" value="PYRIDOXAMINE 5'-PHOSPHATE OXIDASE-RELATED FMN-BINDING"/>
    <property type="match status" value="1"/>
</dbReference>
<reference evidence="4" key="1">
    <citation type="submission" date="2016-10" db="EMBL/GenBank/DDBJ databases">
        <authorList>
            <person name="Varghese N."/>
            <person name="Submissions S."/>
        </authorList>
    </citation>
    <scope>NUCLEOTIDE SEQUENCE [LARGE SCALE GENOMIC DNA]</scope>
    <source>
        <strain evidence="4">DSM 45422</strain>
    </source>
</reference>
<evidence type="ECO:0000313" key="4">
    <source>
        <dbReference type="Proteomes" id="UP000198921"/>
    </source>
</evidence>
<proteinExistence type="predicted"/>
<evidence type="ECO:0000259" key="2">
    <source>
        <dbReference type="Pfam" id="PF01243"/>
    </source>
</evidence>
<evidence type="ECO:0000313" key="3">
    <source>
        <dbReference type="EMBL" id="SDY92539.1"/>
    </source>
</evidence>
<dbReference type="InterPro" id="IPR012349">
    <property type="entry name" value="Split_barrel_FMN-bd"/>
</dbReference>
<dbReference type="GO" id="GO:0016627">
    <property type="term" value="F:oxidoreductase activity, acting on the CH-CH group of donors"/>
    <property type="evidence" value="ECO:0007669"/>
    <property type="project" value="TreeGrafter"/>
</dbReference>
<dbReference type="GO" id="GO:0070967">
    <property type="term" value="F:coenzyme F420 binding"/>
    <property type="evidence" value="ECO:0007669"/>
    <property type="project" value="TreeGrafter"/>
</dbReference>
<dbReference type="Pfam" id="PF01243">
    <property type="entry name" value="PNPOx_N"/>
    <property type="match status" value="1"/>
</dbReference>
<evidence type="ECO:0000256" key="1">
    <source>
        <dbReference type="ARBA" id="ARBA00023002"/>
    </source>
</evidence>
<organism evidence="3 4">
    <name type="scientific">Geodermatophilus africanus</name>
    <dbReference type="NCBI Taxonomy" id="1137993"/>
    <lineage>
        <taxon>Bacteria</taxon>
        <taxon>Bacillati</taxon>
        <taxon>Actinomycetota</taxon>
        <taxon>Actinomycetes</taxon>
        <taxon>Geodermatophilales</taxon>
        <taxon>Geodermatophilaceae</taxon>
        <taxon>Geodermatophilus</taxon>
    </lineage>
</organism>
<sequence length="159" mass="17455">MEPRAEPLRLPDGYGTASTTLDWAAVRSRLASARQYWVVTCRADGRPHVVPVDGLWLDDVWYYGGGDDAVHVRTARDRPQVAMHLPDPQQAVVVEGRVRPARPDPALARRLAEESRAKYPEYGSGADAAAFAGALALDPVRVLAWTSYPADATRFVFPT</sequence>
<dbReference type="SUPFAM" id="SSF50475">
    <property type="entry name" value="FMN-binding split barrel"/>
    <property type="match status" value="1"/>
</dbReference>
<dbReference type="GO" id="GO:0005829">
    <property type="term" value="C:cytosol"/>
    <property type="evidence" value="ECO:0007669"/>
    <property type="project" value="TreeGrafter"/>
</dbReference>
<accession>A0A1H3NWL9</accession>
<feature type="domain" description="Pyridoxamine 5'-phosphate oxidase N-terminal" evidence="2">
    <location>
        <begin position="25"/>
        <end position="128"/>
    </location>
</feature>
<dbReference type="InterPro" id="IPR011576">
    <property type="entry name" value="Pyridox_Oxase_N"/>
</dbReference>
<keyword evidence="1" id="KW-0560">Oxidoreductase</keyword>
<keyword evidence="4" id="KW-1185">Reference proteome</keyword>
<dbReference type="STRING" id="1137993.SAMN05660209_04066"/>
<name>A0A1H3NWL9_9ACTN</name>
<dbReference type="InterPro" id="IPR052019">
    <property type="entry name" value="F420H2_bilvrd_red/Heme_oxyg"/>
</dbReference>
<protein>
    <submittedName>
        <fullName evidence="3">Pyridoxamine 5'-phosphate oxidase</fullName>
    </submittedName>
</protein>
<dbReference type="Proteomes" id="UP000198921">
    <property type="component" value="Unassembled WGS sequence"/>
</dbReference>